<keyword evidence="1 2" id="KW-0143">Chaperone</keyword>
<evidence type="ECO:0000313" key="3">
    <source>
        <dbReference type="EMBL" id="ANN14957.1"/>
    </source>
</evidence>
<dbReference type="GO" id="GO:0005737">
    <property type="term" value="C:cytoplasm"/>
    <property type="evidence" value="ECO:0007669"/>
    <property type="project" value="UniProtKB-SubCell"/>
</dbReference>
<comment type="similarity">
    <text evidence="2">Belongs to the UreD family.</text>
</comment>
<dbReference type="STRING" id="31958.SD37_04320"/>
<accession>A0A193BRY2</accession>
<name>A0A193BRY2_AMYOR</name>
<dbReference type="Pfam" id="PF01774">
    <property type="entry name" value="UreD"/>
    <property type="match status" value="1"/>
</dbReference>
<organism evidence="3 4">
    <name type="scientific">Amycolatopsis orientalis</name>
    <name type="common">Nocardia orientalis</name>
    <dbReference type="NCBI Taxonomy" id="31958"/>
    <lineage>
        <taxon>Bacteria</taxon>
        <taxon>Bacillati</taxon>
        <taxon>Actinomycetota</taxon>
        <taxon>Actinomycetes</taxon>
        <taxon>Pseudonocardiales</taxon>
        <taxon>Pseudonocardiaceae</taxon>
        <taxon>Amycolatopsis</taxon>
    </lineage>
</organism>
<evidence type="ECO:0000313" key="4">
    <source>
        <dbReference type="Proteomes" id="UP000093695"/>
    </source>
</evidence>
<dbReference type="AlphaFoldDB" id="A0A193BRY2"/>
<dbReference type="KEGG" id="aori:SD37_04320"/>
<dbReference type="RefSeq" id="WP_044853926.1">
    <property type="nucleotide sequence ID" value="NZ_CP016174.1"/>
</dbReference>
<dbReference type="GO" id="GO:0016151">
    <property type="term" value="F:nickel cation binding"/>
    <property type="evidence" value="ECO:0007669"/>
    <property type="project" value="UniProtKB-UniRule"/>
</dbReference>
<comment type="subcellular location">
    <subcellularLocation>
        <location evidence="2">Cytoplasm</location>
    </subcellularLocation>
</comment>
<comment type="function">
    <text evidence="2">Required for maturation of urease via the functional incorporation of the urease nickel metallocenter.</text>
</comment>
<keyword evidence="2" id="KW-0996">Nickel insertion</keyword>
<evidence type="ECO:0000256" key="1">
    <source>
        <dbReference type="ARBA" id="ARBA00023186"/>
    </source>
</evidence>
<proteinExistence type="inferred from homology"/>
<dbReference type="HAMAP" id="MF_01384">
    <property type="entry name" value="UreD"/>
    <property type="match status" value="1"/>
</dbReference>
<dbReference type="InterPro" id="IPR002669">
    <property type="entry name" value="UreD"/>
</dbReference>
<gene>
    <name evidence="2" type="primary">ureD</name>
    <name evidence="3" type="ORF">SD37_04320</name>
</gene>
<keyword evidence="2" id="KW-0963">Cytoplasm</keyword>
<sequence length="234" mass="24193">MKAHARLVARCEGGRTVLRELRSMAPLTLLPKRGTGATAIVHLVNSATTPLGGDELKLTVRIGRGASLRISGVAATIALPGLHGEGSSSLVDVEVDEGGSLEYLPEPTVVTARARHEAVLRASLAAGAFLHTREVLVLGRSGERPGSLVTTQHVTRGEVPVLRQTLVIGDSTLDSSLAHLAGRRVLATDLVVGGPELPAASGDWWSRTPLAAGGTLTTSLAPDAVTALKVFSSC</sequence>
<dbReference type="EMBL" id="CP016174">
    <property type="protein sequence ID" value="ANN14957.1"/>
    <property type="molecule type" value="Genomic_DNA"/>
</dbReference>
<evidence type="ECO:0000256" key="2">
    <source>
        <dbReference type="HAMAP-Rule" id="MF_01384"/>
    </source>
</evidence>
<reference evidence="3 4" key="1">
    <citation type="journal article" date="2015" name="Genome Announc.">
        <title>Draft Genome Sequence of Norvancomycin-Producing Strain Amycolatopsis orientalis CPCC200066.</title>
        <authorList>
            <person name="Lei X."/>
            <person name="Yuan F."/>
            <person name="Shi Y."/>
            <person name="Li X."/>
            <person name="Wang L."/>
            <person name="Hong B."/>
        </authorList>
    </citation>
    <scope>NUCLEOTIDE SEQUENCE [LARGE SCALE GENOMIC DNA]</scope>
    <source>
        <strain evidence="3 4">B-37</strain>
    </source>
</reference>
<dbReference type="eggNOG" id="COG0829">
    <property type="taxonomic scope" value="Bacteria"/>
</dbReference>
<dbReference type="Proteomes" id="UP000093695">
    <property type="component" value="Chromosome"/>
</dbReference>
<comment type="subunit">
    <text evidence="2">UreD, UreF and UreG form a complex that acts as a GTP-hydrolysis-dependent molecular chaperone, activating the urease apoprotein by helping to assemble the nickel containing metallocenter of UreC. The UreE protein probably delivers the nickel.</text>
</comment>
<keyword evidence="4" id="KW-1185">Reference proteome</keyword>
<protein>
    <recommendedName>
        <fullName evidence="2">Urease accessory protein UreD</fullName>
    </recommendedName>
</protein>